<dbReference type="SMART" id="SM00256">
    <property type="entry name" value="FBOX"/>
    <property type="match status" value="1"/>
</dbReference>
<name>A0A0D3F097_9ORYZ</name>
<dbReference type="InterPro" id="IPR050796">
    <property type="entry name" value="SCF_F-box_component"/>
</dbReference>
<dbReference type="Gene3D" id="1.20.1280.50">
    <property type="match status" value="1"/>
</dbReference>
<dbReference type="STRING" id="65489.A0A0D3F097"/>
<feature type="region of interest" description="Disordered" evidence="1">
    <location>
        <begin position="1"/>
        <end position="37"/>
    </location>
</feature>
<feature type="compositionally biased region" description="Basic and acidic residues" evidence="1">
    <location>
        <begin position="13"/>
        <end position="22"/>
    </location>
</feature>
<dbReference type="eggNOG" id="ENOG502R40K">
    <property type="taxonomic scope" value="Eukaryota"/>
</dbReference>
<keyword evidence="4" id="KW-1185">Reference proteome</keyword>
<reference evidence="3" key="1">
    <citation type="journal article" date="2009" name="Rice">
        <title>De Novo Next Generation Sequencing of Plant Genomes.</title>
        <authorList>
            <person name="Rounsley S."/>
            <person name="Marri P.R."/>
            <person name="Yu Y."/>
            <person name="He R."/>
            <person name="Sisneros N."/>
            <person name="Goicoechea J.L."/>
            <person name="Lee S.J."/>
            <person name="Angelova A."/>
            <person name="Kudrna D."/>
            <person name="Luo M."/>
            <person name="Affourtit J."/>
            <person name="Desany B."/>
            <person name="Knight J."/>
            <person name="Niazi F."/>
            <person name="Egholm M."/>
            <person name="Wing R.A."/>
        </authorList>
    </citation>
    <scope>NUCLEOTIDE SEQUENCE [LARGE SCALE GENOMIC DNA]</scope>
    <source>
        <strain evidence="3">cv. IRGC 105608</strain>
    </source>
</reference>
<organism evidence="3">
    <name type="scientific">Oryza barthii</name>
    <dbReference type="NCBI Taxonomy" id="65489"/>
    <lineage>
        <taxon>Eukaryota</taxon>
        <taxon>Viridiplantae</taxon>
        <taxon>Streptophyta</taxon>
        <taxon>Embryophyta</taxon>
        <taxon>Tracheophyta</taxon>
        <taxon>Spermatophyta</taxon>
        <taxon>Magnoliopsida</taxon>
        <taxon>Liliopsida</taxon>
        <taxon>Poales</taxon>
        <taxon>Poaceae</taxon>
        <taxon>BOP clade</taxon>
        <taxon>Oryzoideae</taxon>
        <taxon>Oryzeae</taxon>
        <taxon>Oryzinae</taxon>
        <taxon>Oryza</taxon>
    </lineage>
</organism>
<dbReference type="PANTHER" id="PTHR31672">
    <property type="entry name" value="BNACNNG10540D PROTEIN"/>
    <property type="match status" value="1"/>
</dbReference>
<dbReference type="InterPro" id="IPR036047">
    <property type="entry name" value="F-box-like_dom_sf"/>
</dbReference>
<feature type="domain" description="F-box" evidence="2">
    <location>
        <begin position="71"/>
        <end position="111"/>
    </location>
</feature>
<dbReference type="SUPFAM" id="SSF81383">
    <property type="entry name" value="F-box domain"/>
    <property type="match status" value="1"/>
</dbReference>
<dbReference type="InterPro" id="IPR001810">
    <property type="entry name" value="F-box_dom"/>
</dbReference>
<evidence type="ECO:0000313" key="3">
    <source>
        <dbReference type="EnsemblPlants" id="OBART02G02530.1"/>
    </source>
</evidence>
<dbReference type="AlphaFoldDB" id="A0A0D3F097"/>
<dbReference type="Proteomes" id="UP000026960">
    <property type="component" value="Chromosome 2"/>
</dbReference>
<dbReference type="HOGENOM" id="CLU_829960_0_0_1"/>
<evidence type="ECO:0000259" key="2">
    <source>
        <dbReference type="SMART" id="SM00256"/>
    </source>
</evidence>
<sequence>MVPRGAALGRGGGVDEHPRDGDPVGDGFPGEREGEEEERVVEAEVGGGELWAEEVQHIATPTATQLGAAAMNDDVVAEILLRLPAKSVLRCRAVCRSWRRITTADYFVAAHSRRRPLQLLGYTGPNDESLRDDEFLVTSAPCRRFLRRNVRLCLRGSCDGLLLFERVNAETMLICNPATRQLVNLPPVSTGGVVVDRNDLRLHSSAFYFHRPSGEYRVLCYRKGTNYILSTGSGEARRLGPVPDQQRRTCSFSAVTVGKTVGESVYWGRREVDDRSRIMAFDTVSERFRAVAPPPVEHADEGPLLDMHGRHARRGGDAGGAVPGRVGQRRRRRREMGQGEEDAQLLSS</sequence>
<dbReference type="EnsemblPlants" id="OBART02G02530.1">
    <property type="protein sequence ID" value="OBART02G02530.1"/>
    <property type="gene ID" value="OBART02G02530"/>
</dbReference>
<feature type="compositionally biased region" description="Acidic residues" evidence="1">
    <location>
        <begin position="338"/>
        <end position="348"/>
    </location>
</feature>
<accession>A0A0D3F097</accession>
<feature type="region of interest" description="Disordered" evidence="1">
    <location>
        <begin position="309"/>
        <end position="348"/>
    </location>
</feature>
<protein>
    <recommendedName>
        <fullName evidence="2">F-box domain-containing protein</fullName>
    </recommendedName>
</protein>
<dbReference type="PANTHER" id="PTHR31672:SF2">
    <property type="entry name" value="F-BOX DOMAIN-CONTAINING PROTEIN"/>
    <property type="match status" value="1"/>
</dbReference>
<evidence type="ECO:0000313" key="4">
    <source>
        <dbReference type="Proteomes" id="UP000026960"/>
    </source>
</evidence>
<evidence type="ECO:0000256" key="1">
    <source>
        <dbReference type="SAM" id="MobiDB-lite"/>
    </source>
</evidence>
<proteinExistence type="predicted"/>
<dbReference type="PaxDb" id="65489-OBART02G02530.1"/>
<dbReference type="Gramene" id="OBART02G02530.1">
    <property type="protein sequence ID" value="OBART02G02530.1"/>
    <property type="gene ID" value="OBART02G02530"/>
</dbReference>
<reference evidence="3" key="2">
    <citation type="submission" date="2015-03" db="UniProtKB">
        <authorList>
            <consortium name="EnsemblPlants"/>
        </authorList>
    </citation>
    <scope>IDENTIFICATION</scope>
</reference>
<dbReference type="Pfam" id="PF00646">
    <property type="entry name" value="F-box"/>
    <property type="match status" value="1"/>
</dbReference>
<dbReference type="Pfam" id="PF08268">
    <property type="entry name" value="FBA_3"/>
    <property type="match status" value="1"/>
</dbReference>
<dbReference type="InterPro" id="IPR013187">
    <property type="entry name" value="F-box-assoc_dom_typ3"/>
</dbReference>
<dbReference type="CDD" id="cd22157">
    <property type="entry name" value="F-box_AtFBW1-like"/>
    <property type="match status" value="1"/>
</dbReference>